<evidence type="ECO:0000313" key="11">
    <source>
        <dbReference type="Proteomes" id="UP000608579"/>
    </source>
</evidence>
<evidence type="ECO:0000256" key="6">
    <source>
        <dbReference type="ARBA" id="ARBA00023152"/>
    </source>
</evidence>
<dbReference type="AlphaFoldDB" id="A0A832ZU79"/>
<feature type="domain" description="Metalloenzyme" evidence="9">
    <location>
        <begin position="4"/>
        <end position="383"/>
    </location>
</feature>
<dbReference type="HAMAP" id="MF_01402_A">
    <property type="entry name" value="ApgM_A"/>
    <property type="match status" value="1"/>
</dbReference>
<dbReference type="InterPro" id="IPR004456">
    <property type="entry name" value="Pglycerate_mutase_ApgM"/>
</dbReference>
<keyword evidence="6" id="KW-0324">Glycolysis</keyword>
<organism evidence="10 11">
    <name type="scientific">Caldiarchaeum subterraneum</name>
    <dbReference type="NCBI Taxonomy" id="311458"/>
    <lineage>
        <taxon>Archaea</taxon>
        <taxon>Nitrososphaerota</taxon>
        <taxon>Candidatus Caldarchaeales</taxon>
        <taxon>Candidatus Caldarchaeaceae</taxon>
        <taxon>Candidatus Caldarchaeum</taxon>
    </lineage>
</organism>
<evidence type="ECO:0000256" key="1">
    <source>
        <dbReference type="ARBA" id="ARBA00000370"/>
    </source>
</evidence>
<dbReference type="PANTHER" id="PTHR31209:SF0">
    <property type="entry name" value="METALLOENZYME DOMAIN-CONTAINING PROTEIN"/>
    <property type="match status" value="1"/>
</dbReference>
<dbReference type="GO" id="GO:0006096">
    <property type="term" value="P:glycolytic process"/>
    <property type="evidence" value="ECO:0007669"/>
    <property type="project" value="UniProtKB-UniPathway"/>
</dbReference>
<protein>
    <recommendedName>
        <fullName evidence="5">phosphoglycerate mutase (2,3-diphosphoglycerate-independent)</fullName>
        <ecNumber evidence="5">5.4.2.12</ecNumber>
    </recommendedName>
</protein>
<dbReference type="InterPro" id="IPR023665">
    <property type="entry name" value="ApgAM_prokaryotes"/>
</dbReference>
<reference evidence="10" key="1">
    <citation type="journal article" date="2020" name="ISME J.">
        <title>Gammaproteobacteria mediating utilization of methyl-, sulfur- and petroleum organic compounds in deep ocean hydrothermal plumes.</title>
        <authorList>
            <person name="Zhou Z."/>
            <person name="Liu Y."/>
            <person name="Pan J."/>
            <person name="Cron B.R."/>
            <person name="Toner B.M."/>
            <person name="Anantharaman K."/>
            <person name="Breier J.A."/>
            <person name="Dick G.J."/>
            <person name="Li M."/>
        </authorList>
    </citation>
    <scope>NUCLEOTIDE SEQUENCE</scope>
    <source>
        <strain evidence="10">SZUA-1515</strain>
    </source>
</reference>
<name>A0A832ZU79_CALS0</name>
<dbReference type="Pfam" id="PF01676">
    <property type="entry name" value="Metalloenzyme"/>
    <property type="match status" value="1"/>
</dbReference>
<dbReference type="Gene3D" id="3.40.720.10">
    <property type="entry name" value="Alkaline Phosphatase, subunit A"/>
    <property type="match status" value="1"/>
</dbReference>
<gene>
    <name evidence="10" type="ORF">EYH45_00705</name>
</gene>
<dbReference type="NCBIfam" id="NF003104">
    <property type="entry name" value="PRK04024.1"/>
    <property type="match status" value="1"/>
</dbReference>
<evidence type="ECO:0000256" key="2">
    <source>
        <dbReference type="ARBA" id="ARBA00002315"/>
    </source>
</evidence>
<dbReference type="SUPFAM" id="SSF53649">
    <property type="entry name" value="Alkaline phosphatase-like"/>
    <property type="match status" value="1"/>
</dbReference>
<evidence type="ECO:0000256" key="3">
    <source>
        <dbReference type="ARBA" id="ARBA00004798"/>
    </source>
</evidence>
<proteinExistence type="inferred from homology"/>
<dbReference type="GO" id="GO:0046872">
    <property type="term" value="F:metal ion binding"/>
    <property type="evidence" value="ECO:0007669"/>
    <property type="project" value="InterPro"/>
</dbReference>
<evidence type="ECO:0000256" key="5">
    <source>
        <dbReference type="ARBA" id="ARBA00012026"/>
    </source>
</evidence>
<evidence type="ECO:0000259" key="9">
    <source>
        <dbReference type="Pfam" id="PF01676"/>
    </source>
</evidence>
<accession>A0A832ZU79</accession>
<dbReference type="CDD" id="cd16011">
    <property type="entry name" value="iPGM_like"/>
    <property type="match status" value="1"/>
</dbReference>
<dbReference type="Proteomes" id="UP000608579">
    <property type="component" value="Unassembled WGS sequence"/>
</dbReference>
<comment type="function">
    <text evidence="2">Catalyzes the interconversion of 2-phosphoglycerate and 3-phosphoglycerate.</text>
</comment>
<dbReference type="PANTHER" id="PTHR31209">
    <property type="entry name" value="COFACTOR-INDEPENDENT PHOSPHOGLYCERATE MUTASE"/>
    <property type="match status" value="1"/>
</dbReference>
<dbReference type="Gene3D" id="3.30.70.2130">
    <property type="entry name" value="Metalloenzyme domain"/>
    <property type="match status" value="1"/>
</dbReference>
<evidence type="ECO:0000256" key="8">
    <source>
        <dbReference type="SAM" id="MobiDB-lite"/>
    </source>
</evidence>
<evidence type="ECO:0000256" key="7">
    <source>
        <dbReference type="ARBA" id="ARBA00023235"/>
    </source>
</evidence>
<comment type="pathway">
    <text evidence="3">Carbohydrate degradation; glycolysis; pyruvate from D-glyceraldehyde 3-phosphate: step 3/5.</text>
</comment>
<comment type="caution">
    <text evidence="10">The sequence shown here is derived from an EMBL/GenBank/DDBJ whole genome shotgun (WGS) entry which is preliminary data.</text>
</comment>
<sequence length="394" mass="42390">SGLTPLEAARGRAFDLLAQHGECGIVDVVSPGLPNGSDTGHLALLGYDPFKYYTGRGPLEALGAGVELKPGDVAFRCNFATVDDDGVIVDRRAGRISTDEARVLAEALQGIKIRGLDGVEIEFIPTVEHRGVLVMRGRGLSDKVSDVDPHKTGTPLHPPRPLDKSAKARKTAKALMAYLEKARQVLSNHPLNKERREKGLNPANALLTRGAGHLPKLEPFSERYGLKAAVIAGGALYKGVCKAAGFDVINVEGATGTVNTNLNGKMEAALRALDSYDFVLVHVKGTDSASHDKNPVTKVRVIKNISEAFQRVVDRAFNEGTYVVVTADHSTPVEIGEHRGDPVPVVIYGHDVRRDNIEVFDEIACARGGLGRIRGIDIMPILCNYLGKMPLYGE</sequence>
<dbReference type="InterPro" id="IPR006124">
    <property type="entry name" value="Metalloenzyme"/>
</dbReference>
<dbReference type="Pfam" id="PF10143">
    <property type="entry name" value="PhosphMutase"/>
    <property type="match status" value="1"/>
</dbReference>
<keyword evidence="7 10" id="KW-0413">Isomerase</keyword>
<feature type="region of interest" description="Disordered" evidence="8">
    <location>
        <begin position="144"/>
        <end position="165"/>
    </location>
</feature>
<feature type="non-terminal residue" evidence="10">
    <location>
        <position position="1"/>
    </location>
</feature>
<dbReference type="EMBL" id="DQVM01000012">
    <property type="protein sequence ID" value="HIQ29064.1"/>
    <property type="molecule type" value="Genomic_DNA"/>
</dbReference>
<comment type="similarity">
    <text evidence="4">Belongs to the BPG-independent phosphoglycerate mutase family. A-PGAM subfamily.</text>
</comment>
<dbReference type="GO" id="GO:0004619">
    <property type="term" value="F:phosphoglycerate mutase activity"/>
    <property type="evidence" value="ECO:0007669"/>
    <property type="project" value="UniProtKB-EC"/>
</dbReference>
<dbReference type="EC" id="5.4.2.12" evidence="5"/>
<dbReference type="InterPro" id="IPR017850">
    <property type="entry name" value="Alkaline_phosphatase_core_sf"/>
</dbReference>
<dbReference type="InterPro" id="IPR042253">
    <property type="entry name" value="Pglycerate_mutase_ApgM_sf"/>
</dbReference>
<evidence type="ECO:0000313" key="10">
    <source>
        <dbReference type="EMBL" id="HIQ29064.1"/>
    </source>
</evidence>
<evidence type="ECO:0000256" key="4">
    <source>
        <dbReference type="ARBA" id="ARBA00005524"/>
    </source>
</evidence>
<dbReference type="NCBIfam" id="TIGR00306">
    <property type="entry name" value="apgM"/>
    <property type="match status" value="1"/>
</dbReference>
<comment type="catalytic activity">
    <reaction evidence="1">
        <text>(2R)-2-phosphoglycerate = (2R)-3-phosphoglycerate</text>
        <dbReference type="Rhea" id="RHEA:15901"/>
        <dbReference type="ChEBI" id="CHEBI:58272"/>
        <dbReference type="ChEBI" id="CHEBI:58289"/>
        <dbReference type="EC" id="5.4.2.12"/>
    </reaction>
</comment>
<dbReference type="PIRSF" id="PIRSF006392">
    <property type="entry name" value="IPGAM_arch"/>
    <property type="match status" value="1"/>
</dbReference>
<dbReference type="UniPathway" id="UPA00109">
    <property type="reaction ID" value="UER00186"/>
</dbReference>